<dbReference type="SMART" id="SM00513">
    <property type="entry name" value="SAP"/>
    <property type="match status" value="1"/>
</dbReference>
<protein>
    <submittedName>
        <fullName evidence="6">Uncharacterized protein</fullName>
    </submittedName>
</protein>
<dbReference type="Pfam" id="PF00076">
    <property type="entry name" value="RRM_1"/>
    <property type="match status" value="1"/>
</dbReference>
<feature type="compositionally biased region" description="Polar residues" evidence="3">
    <location>
        <begin position="37"/>
        <end position="62"/>
    </location>
</feature>
<dbReference type="PANTHER" id="PTHR48027">
    <property type="entry name" value="HETEROGENEOUS NUCLEAR RIBONUCLEOPROTEIN 87F-RELATED"/>
    <property type="match status" value="1"/>
</dbReference>
<dbReference type="SUPFAM" id="SSF54928">
    <property type="entry name" value="RNA-binding domain, RBD"/>
    <property type="match status" value="1"/>
</dbReference>
<feature type="domain" description="RRM" evidence="4">
    <location>
        <begin position="205"/>
        <end position="283"/>
    </location>
</feature>
<feature type="domain" description="SAP" evidence="5">
    <location>
        <begin position="4"/>
        <end position="38"/>
    </location>
</feature>
<keyword evidence="1 2" id="KW-0694">RNA-binding</keyword>
<evidence type="ECO:0000313" key="7">
    <source>
        <dbReference type="Proteomes" id="UP001190700"/>
    </source>
</evidence>
<dbReference type="Gene3D" id="3.30.70.330">
    <property type="match status" value="1"/>
</dbReference>
<proteinExistence type="predicted"/>
<dbReference type="GO" id="GO:0003723">
    <property type="term" value="F:RNA binding"/>
    <property type="evidence" value="ECO:0007669"/>
    <property type="project" value="UniProtKB-UniRule"/>
</dbReference>
<dbReference type="InterPro" id="IPR003034">
    <property type="entry name" value="SAP_dom"/>
</dbReference>
<dbReference type="InterPro" id="IPR036361">
    <property type="entry name" value="SAP_dom_sf"/>
</dbReference>
<dbReference type="SUPFAM" id="SSF68906">
    <property type="entry name" value="SAP domain"/>
    <property type="match status" value="1"/>
</dbReference>
<dbReference type="InterPro" id="IPR035979">
    <property type="entry name" value="RBD_domain_sf"/>
</dbReference>
<evidence type="ECO:0000313" key="6">
    <source>
        <dbReference type="EMBL" id="KAK3282464.1"/>
    </source>
</evidence>
<dbReference type="Pfam" id="PF02037">
    <property type="entry name" value="SAP"/>
    <property type="match status" value="1"/>
</dbReference>
<reference evidence="6 7" key="1">
    <citation type="journal article" date="2015" name="Genome Biol. Evol.">
        <title>Comparative Genomics of a Bacterivorous Green Alga Reveals Evolutionary Causalities and Consequences of Phago-Mixotrophic Mode of Nutrition.</title>
        <authorList>
            <person name="Burns J.A."/>
            <person name="Paasch A."/>
            <person name="Narechania A."/>
            <person name="Kim E."/>
        </authorList>
    </citation>
    <scope>NUCLEOTIDE SEQUENCE [LARGE SCALE GENOMIC DNA]</scope>
    <source>
        <strain evidence="6 7">PLY_AMNH</strain>
    </source>
</reference>
<dbReference type="PROSITE" id="PS50102">
    <property type="entry name" value="RRM"/>
    <property type="match status" value="1"/>
</dbReference>
<dbReference type="PROSITE" id="PS50800">
    <property type="entry name" value="SAP"/>
    <property type="match status" value="1"/>
</dbReference>
<organism evidence="6 7">
    <name type="scientific">Cymbomonas tetramitiformis</name>
    <dbReference type="NCBI Taxonomy" id="36881"/>
    <lineage>
        <taxon>Eukaryota</taxon>
        <taxon>Viridiplantae</taxon>
        <taxon>Chlorophyta</taxon>
        <taxon>Pyramimonadophyceae</taxon>
        <taxon>Pyramimonadales</taxon>
        <taxon>Pyramimonadaceae</taxon>
        <taxon>Cymbomonas</taxon>
    </lineage>
</organism>
<evidence type="ECO:0000256" key="2">
    <source>
        <dbReference type="PROSITE-ProRule" id="PRU00176"/>
    </source>
</evidence>
<feature type="compositionally biased region" description="Polar residues" evidence="3">
    <location>
        <begin position="146"/>
        <end position="157"/>
    </location>
</feature>
<keyword evidence="7" id="KW-1185">Reference proteome</keyword>
<accession>A0AAE0GQG6</accession>
<dbReference type="InterPro" id="IPR000504">
    <property type="entry name" value="RRM_dom"/>
</dbReference>
<feature type="region of interest" description="Disordered" evidence="3">
    <location>
        <begin position="34"/>
        <end position="204"/>
    </location>
</feature>
<dbReference type="InterPro" id="IPR052462">
    <property type="entry name" value="SLIRP/GR-RBP-like"/>
</dbReference>
<dbReference type="Proteomes" id="UP001190700">
    <property type="component" value="Unassembled WGS sequence"/>
</dbReference>
<name>A0AAE0GQG6_9CHLO</name>
<dbReference type="AlphaFoldDB" id="A0AAE0GQG6"/>
<dbReference type="SMART" id="SM00360">
    <property type="entry name" value="RRM"/>
    <property type="match status" value="1"/>
</dbReference>
<evidence type="ECO:0000256" key="3">
    <source>
        <dbReference type="SAM" id="MobiDB-lite"/>
    </source>
</evidence>
<dbReference type="EMBL" id="LGRX02003292">
    <property type="protein sequence ID" value="KAK3282464.1"/>
    <property type="molecule type" value="Genomic_DNA"/>
</dbReference>
<evidence type="ECO:0000259" key="5">
    <source>
        <dbReference type="PROSITE" id="PS50800"/>
    </source>
</evidence>
<feature type="compositionally biased region" description="Polar residues" evidence="3">
    <location>
        <begin position="92"/>
        <end position="102"/>
    </location>
</feature>
<comment type="caution">
    <text evidence="6">The sequence shown here is derived from an EMBL/GenBank/DDBJ whole genome shotgun (WGS) entry which is preliminary data.</text>
</comment>
<dbReference type="Gene3D" id="1.10.720.30">
    <property type="entry name" value="SAP domain"/>
    <property type="match status" value="1"/>
</dbReference>
<evidence type="ECO:0000259" key="4">
    <source>
        <dbReference type="PROSITE" id="PS50102"/>
    </source>
</evidence>
<evidence type="ECO:0000256" key="1">
    <source>
        <dbReference type="ARBA" id="ARBA00022884"/>
    </source>
</evidence>
<gene>
    <name evidence="6" type="ORF">CYMTET_9800</name>
</gene>
<sequence length="307" mass="32874">MQDLATLKVPELKAELSNRGLETKGVKAELLQRLQEAMQSEQTSAATSDPMQPNLLSEQNSAPVDPQVSEEANTEGTDPMPPSVTVDETVEVPSTAQDSDMVNTLGDVSGHESVALAEDGSEVQPETATETKPAVLVDSVEGDAAATTSVTSLNQTEADPVSGQEIQVETGEKRRRSSVPQEAAPAEKKGRGSGNAAADQQDPERTIFVGGLPDLASAESLTEFFCSYGEVIYSKVICNQGTSTCKGFGFVTFQHPDIAQRLRLAKKLQDLATLEFFGKKLDIGEPAYAKNTHNHNHHHRGGGHFWS</sequence>
<dbReference type="InterPro" id="IPR012677">
    <property type="entry name" value="Nucleotide-bd_a/b_plait_sf"/>
</dbReference>